<keyword evidence="12" id="KW-1185">Reference proteome</keyword>
<evidence type="ECO:0000256" key="4">
    <source>
        <dbReference type="ARBA" id="ARBA00022554"/>
    </source>
</evidence>
<accession>A0ABX6F4R7</accession>
<feature type="transmembrane region" description="Helical" evidence="9">
    <location>
        <begin position="437"/>
        <end position="463"/>
    </location>
</feature>
<keyword evidence="4" id="KW-0926">Vacuole</keyword>
<name>A0ABX6F4R7_KLUMA</name>
<reference evidence="11 12" key="1">
    <citation type="submission" date="2016-03" db="EMBL/GenBank/DDBJ databases">
        <title>How can Kluyveromyces marxianus grow so fast - potential evolutionary course in Saccharomyces Complex revealed by comparative genomics.</title>
        <authorList>
            <person name="Mo W."/>
            <person name="Lu W."/>
            <person name="Yang X."/>
            <person name="Qi J."/>
            <person name="Lv H."/>
        </authorList>
    </citation>
    <scope>NUCLEOTIDE SEQUENCE [LARGE SCALE GENOMIC DNA]</scope>
    <source>
        <strain evidence="11 12">FIM1</strain>
    </source>
</reference>
<evidence type="ECO:0000256" key="7">
    <source>
        <dbReference type="ARBA" id="ARBA00022989"/>
    </source>
</evidence>
<evidence type="ECO:0000256" key="9">
    <source>
        <dbReference type="SAM" id="Phobius"/>
    </source>
</evidence>
<evidence type="ECO:0000256" key="8">
    <source>
        <dbReference type="ARBA" id="ARBA00023136"/>
    </source>
</evidence>
<dbReference type="Proteomes" id="UP000422736">
    <property type="component" value="Chromosome 7"/>
</dbReference>
<evidence type="ECO:0000259" key="10">
    <source>
        <dbReference type="Pfam" id="PF01490"/>
    </source>
</evidence>
<dbReference type="Pfam" id="PF01490">
    <property type="entry name" value="Aa_trans"/>
    <property type="match status" value="1"/>
</dbReference>
<evidence type="ECO:0000256" key="2">
    <source>
        <dbReference type="ARBA" id="ARBA00008066"/>
    </source>
</evidence>
<feature type="transmembrane region" description="Helical" evidence="9">
    <location>
        <begin position="393"/>
        <end position="416"/>
    </location>
</feature>
<keyword evidence="3" id="KW-0813">Transport</keyword>
<dbReference type="PANTHER" id="PTHR22950:SF678">
    <property type="entry name" value="VACUOLAR AMINO ACID TRANSPORTER 5-RELATED"/>
    <property type="match status" value="1"/>
</dbReference>
<keyword evidence="6" id="KW-0029">Amino-acid transport</keyword>
<keyword evidence="7 9" id="KW-1133">Transmembrane helix</keyword>
<evidence type="ECO:0000256" key="1">
    <source>
        <dbReference type="ARBA" id="ARBA00004128"/>
    </source>
</evidence>
<feature type="transmembrane region" description="Helical" evidence="9">
    <location>
        <begin position="229"/>
        <end position="249"/>
    </location>
</feature>
<feature type="transmembrane region" description="Helical" evidence="9">
    <location>
        <begin position="152"/>
        <end position="170"/>
    </location>
</feature>
<feature type="transmembrane region" description="Helical" evidence="9">
    <location>
        <begin position="366"/>
        <end position="387"/>
    </location>
</feature>
<evidence type="ECO:0000256" key="3">
    <source>
        <dbReference type="ARBA" id="ARBA00022448"/>
    </source>
</evidence>
<dbReference type="InterPro" id="IPR013057">
    <property type="entry name" value="AA_transpt_TM"/>
</dbReference>
<feature type="transmembrane region" description="Helical" evidence="9">
    <location>
        <begin position="190"/>
        <end position="208"/>
    </location>
</feature>
<feature type="transmembrane region" description="Helical" evidence="9">
    <location>
        <begin position="261"/>
        <end position="285"/>
    </location>
</feature>
<gene>
    <name evidence="11" type="primary">AVT6</name>
    <name evidence="11" type="ORF">FIM1_4456</name>
</gene>
<protein>
    <submittedName>
        <fullName evidence="11">Vacuolar amino acid transporter 6</fullName>
    </submittedName>
</protein>
<feature type="transmembrane region" description="Helical" evidence="9">
    <location>
        <begin position="74"/>
        <end position="100"/>
    </location>
</feature>
<keyword evidence="8 9" id="KW-0472">Membrane</keyword>
<organism evidence="11 12">
    <name type="scientific">Kluyveromyces marxianus</name>
    <name type="common">Yeast</name>
    <name type="synonym">Candida kefyr</name>
    <dbReference type="NCBI Taxonomy" id="4911"/>
    <lineage>
        <taxon>Eukaryota</taxon>
        <taxon>Fungi</taxon>
        <taxon>Dikarya</taxon>
        <taxon>Ascomycota</taxon>
        <taxon>Saccharomycotina</taxon>
        <taxon>Saccharomycetes</taxon>
        <taxon>Saccharomycetales</taxon>
        <taxon>Saccharomycetaceae</taxon>
        <taxon>Kluyveromyces</taxon>
    </lineage>
</organism>
<comment type="subcellular location">
    <subcellularLocation>
        <location evidence="1">Vacuole membrane</location>
        <topology evidence="1">Multi-pass membrane protein</topology>
    </subcellularLocation>
</comment>
<comment type="similarity">
    <text evidence="2">Belongs to the amino acid/polyamine transporter 2 family.</text>
</comment>
<evidence type="ECO:0000313" key="12">
    <source>
        <dbReference type="Proteomes" id="UP000422736"/>
    </source>
</evidence>
<dbReference type="PANTHER" id="PTHR22950">
    <property type="entry name" value="AMINO ACID TRANSPORTER"/>
    <property type="match status" value="1"/>
</dbReference>
<evidence type="ECO:0000256" key="6">
    <source>
        <dbReference type="ARBA" id="ARBA00022970"/>
    </source>
</evidence>
<evidence type="ECO:0000256" key="5">
    <source>
        <dbReference type="ARBA" id="ARBA00022692"/>
    </source>
</evidence>
<feature type="domain" description="Amino acid transporter transmembrane" evidence="10">
    <location>
        <begin position="2"/>
        <end position="451"/>
    </location>
</feature>
<dbReference type="EMBL" id="CP015061">
    <property type="protein sequence ID" value="QGN18134.1"/>
    <property type="molecule type" value="Genomic_DNA"/>
</dbReference>
<keyword evidence="5 9" id="KW-0812">Transmembrane</keyword>
<feature type="transmembrane region" description="Helical" evidence="9">
    <location>
        <begin position="7"/>
        <end position="28"/>
    </location>
</feature>
<sequence length="466" mass="50569">MSSSVQSGVITLLHTACGAGILAMPYAFKPFGLIIGLLMIAFCGLCSFTGLYLQAYVSKYVPGRHASFFSLCQLTYPQLSVVFDAAIAVKCFGVGVSYLVVVGDLLPQIMSTFSHNEWLLSRQFHITAITLVVVTPLCFIKKLDSLRYTSSIAISAVGYLCLLVVFHFLVPSSEIDELKGHVSIWKPSDVDSSVLSSFPIFVFAYTCHHNMFSIINEQSNNSLASLTKLIRTAIGLAMCLYFMIGALGYCTFGDNISGNIITLYPMSVSSTIGRIAIVLLVILAFPLQCHPARASINHILHFFTNSKEHQHQHQLSANEQNRLLSNLEENAPLSGSASSFIDDIDDLVEEDSPRQPPIVTLEGKKFICITTGILVCSYALAMTVTSLAKVLSIVGATGSTSISFILPGIFGYKLIASEYQNQEGSTKPPTGERVLRIVSLLLSIWGVIVMVTSLSATLLFHAVGSH</sequence>
<feature type="transmembrane region" description="Helical" evidence="9">
    <location>
        <begin position="34"/>
        <end position="53"/>
    </location>
</feature>
<evidence type="ECO:0000313" key="11">
    <source>
        <dbReference type="EMBL" id="QGN18134.1"/>
    </source>
</evidence>
<proteinExistence type="inferred from homology"/>
<feature type="transmembrane region" description="Helical" evidence="9">
    <location>
        <begin position="120"/>
        <end position="140"/>
    </location>
</feature>